<organism evidence="2">
    <name type="scientific">Streptomyces sp. NBC_00060</name>
    <dbReference type="NCBI Taxonomy" id="2975636"/>
    <lineage>
        <taxon>Bacteria</taxon>
        <taxon>Bacillati</taxon>
        <taxon>Actinomycetota</taxon>
        <taxon>Actinomycetes</taxon>
        <taxon>Kitasatosporales</taxon>
        <taxon>Streptomycetaceae</taxon>
        <taxon>Streptomyces</taxon>
    </lineage>
</organism>
<evidence type="ECO:0000313" key="2">
    <source>
        <dbReference type="EMBL" id="WTU45241.1"/>
    </source>
</evidence>
<protein>
    <submittedName>
        <fullName evidence="2">Uncharacterized protein</fullName>
    </submittedName>
</protein>
<accession>A0AAU2HE80</accession>
<dbReference type="EMBL" id="CP108253">
    <property type="protein sequence ID" value="WTU45241.1"/>
    <property type="molecule type" value="Genomic_DNA"/>
</dbReference>
<dbReference type="EMBL" id="CP108253">
    <property type="protein sequence ID" value="WTU38117.1"/>
    <property type="molecule type" value="Genomic_DNA"/>
</dbReference>
<dbReference type="AlphaFoldDB" id="A0AAU2HE80"/>
<sequence>MSTEHRFVFRLGRARREREEIGIGLPVVRPYPKRADSQPPAM</sequence>
<evidence type="ECO:0000313" key="1">
    <source>
        <dbReference type="EMBL" id="WTU38117.1"/>
    </source>
</evidence>
<gene>
    <name evidence="1" type="ORF">OHV25_00210</name>
    <name evidence="2" type="ORF">OHV25_39630</name>
</gene>
<reference evidence="2" key="1">
    <citation type="submission" date="2022-10" db="EMBL/GenBank/DDBJ databases">
        <title>The complete genomes of actinobacterial strains from the NBC collection.</title>
        <authorList>
            <person name="Joergensen T.S."/>
            <person name="Alvarez Arevalo M."/>
            <person name="Sterndorff E.B."/>
            <person name="Faurdal D."/>
            <person name="Vuksanovic O."/>
            <person name="Mourched A.-S."/>
            <person name="Charusanti P."/>
            <person name="Shaw S."/>
            <person name="Blin K."/>
            <person name="Weber T."/>
        </authorList>
    </citation>
    <scope>NUCLEOTIDE SEQUENCE</scope>
    <source>
        <strain evidence="2">NBC_00060</strain>
    </source>
</reference>
<name>A0AAU2HE80_9ACTN</name>
<proteinExistence type="predicted"/>